<dbReference type="PANTHER" id="PTHR43646">
    <property type="entry name" value="GLYCOSYLTRANSFERASE"/>
    <property type="match status" value="1"/>
</dbReference>
<evidence type="ECO:0000256" key="1">
    <source>
        <dbReference type="ARBA" id="ARBA00004236"/>
    </source>
</evidence>
<dbReference type="STRING" id="153721.MYP_3094"/>
<dbReference type="GO" id="GO:0005886">
    <property type="term" value="C:plasma membrane"/>
    <property type="evidence" value="ECO:0007669"/>
    <property type="project" value="UniProtKB-SubCell"/>
</dbReference>
<dbReference type="Proteomes" id="UP000030185">
    <property type="component" value="Unassembled WGS sequence"/>
</dbReference>
<evidence type="ECO:0000256" key="5">
    <source>
        <dbReference type="ARBA" id="ARBA00023136"/>
    </source>
</evidence>
<evidence type="ECO:0000256" key="2">
    <source>
        <dbReference type="ARBA" id="ARBA00022475"/>
    </source>
</evidence>
<dbReference type="InterPro" id="IPR026461">
    <property type="entry name" value="Trfase_2_rSAM/seldom_assoc"/>
</dbReference>
<proteinExistence type="predicted"/>
<comment type="caution">
    <text evidence="7">The sequence shown here is derived from an EMBL/GenBank/DDBJ whole genome shotgun (WGS) entry which is preliminary data.</text>
</comment>
<evidence type="ECO:0000256" key="4">
    <source>
        <dbReference type="ARBA" id="ARBA00022679"/>
    </source>
</evidence>
<keyword evidence="5" id="KW-0472">Membrane</keyword>
<dbReference type="CDD" id="cd02522">
    <property type="entry name" value="GT_2_like_a"/>
    <property type="match status" value="1"/>
</dbReference>
<dbReference type="InterPro" id="IPR029044">
    <property type="entry name" value="Nucleotide-diphossugar_trans"/>
</dbReference>
<organism evidence="7 8">
    <name type="scientific">Sporocytophaga myxococcoides</name>
    <dbReference type="NCBI Taxonomy" id="153721"/>
    <lineage>
        <taxon>Bacteria</taxon>
        <taxon>Pseudomonadati</taxon>
        <taxon>Bacteroidota</taxon>
        <taxon>Cytophagia</taxon>
        <taxon>Cytophagales</taxon>
        <taxon>Cytophagaceae</taxon>
        <taxon>Sporocytophaga</taxon>
    </lineage>
</organism>
<keyword evidence="4" id="KW-0808">Transferase</keyword>
<dbReference type="PANTHER" id="PTHR43646:SF2">
    <property type="entry name" value="GLYCOSYLTRANSFERASE 2-LIKE DOMAIN-CONTAINING PROTEIN"/>
    <property type="match status" value="1"/>
</dbReference>
<dbReference type="Pfam" id="PF00535">
    <property type="entry name" value="Glycos_transf_2"/>
    <property type="match status" value="1"/>
</dbReference>
<accession>A0A098LFW6</accession>
<dbReference type="SUPFAM" id="SSF53448">
    <property type="entry name" value="Nucleotide-diphospho-sugar transferases"/>
    <property type="match status" value="1"/>
</dbReference>
<evidence type="ECO:0000313" key="8">
    <source>
        <dbReference type="Proteomes" id="UP000030185"/>
    </source>
</evidence>
<dbReference type="eggNOG" id="COG1216">
    <property type="taxonomic scope" value="Bacteria"/>
</dbReference>
<dbReference type="Gene3D" id="3.90.550.10">
    <property type="entry name" value="Spore Coat Polysaccharide Biosynthesis Protein SpsA, Chain A"/>
    <property type="match status" value="1"/>
</dbReference>
<dbReference type="EMBL" id="BBLT01000006">
    <property type="protein sequence ID" value="GAL85865.1"/>
    <property type="molecule type" value="Genomic_DNA"/>
</dbReference>
<dbReference type="NCBIfam" id="TIGR04283">
    <property type="entry name" value="glyco_like_mftF"/>
    <property type="match status" value="1"/>
</dbReference>
<keyword evidence="8" id="KW-1185">Reference proteome</keyword>
<evidence type="ECO:0000259" key="6">
    <source>
        <dbReference type="Pfam" id="PF00535"/>
    </source>
</evidence>
<dbReference type="RefSeq" id="WP_045464905.1">
    <property type="nucleotide sequence ID" value="NZ_BBLT01000006.1"/>
</dbReference>
<gene>
    <name evidence="7" type="ORF">MYP_3094</name>
</gene>
<dbReference type="GO" id="GO:0016757">
    <property type="term" value="F:glycosyltransferase activity"/>
    <property type="evidence" value="ECO:0007669"/>
    <property type="project" value="UniProtKB-KW"/>
</dbReference>
<dbReference type="OrthoDB" id="9810303at2"/>
<dbReference type="InterPro" id="IPR001173">
    <property type="entry name" value="Glyco_trans_2-like"/>
</dbReference>
<keyword evidence="3" id="KW-0328">Glycosyltransferase</keyword>
<evidence type="ECO:0000313" key="7">
    <source>
        <dbReference type="EMBL" id="GAL85865.1"/>
    </source>
</evidence>
<protein>
    <recommendedName>
        <fullName evidence="6">Glycosyltransferase 2-like domain-containing protein</fullName>
    </recommendedName>
</protein>
<comment type="subcellular location">
    <subcellularLocation>
        <location evidence="1">Cell membrane</location>
    </subcellularLocation>
</comment>
<dbReference type="AlphaFoldDB" id="A0A098LFW6"/>
<reference evidence="7 8" key="1">
    <citation type="submission" date="2014-09" db="EMBL/GenBank/DDBJ databases">
        <title>Sporocytophaga myxococcoides PG-01 genome sequencing.</title>
        <authorList>
            <person name="Liu L."/>
            <person name="Gao P.J."/>
            <person name="Chen G.J."/>
            <person name="Wang L.S."/>
        </authorList>
    </citation>
    <scope>NUCLEOTIDE SEQUENCE [LARGE SCALE GENOMIC DNA]</scope>
    <source>
        <strain evidence="7 8">PG-01</strain>
    </source>
</reference>
<sequence length="234" mass="27241">MKISVIIPTFQEGEDIGRLIKYLKRQSNPSLLHEIIVADGNSNDETVPIARHQGARILNCPVRGRAAQMNFAAARASGDILYFIHANTFPPKGFCDDIIFAVKDGYSAGCFRLQVDYNHWFLKLNCWFTRFNSDYVKFGDQSLFVTKEEFTNCIGFDEKLYFLEDLELIKRIKSNAKFKIVSKYVLVSGKKYLENGIYKLQITFFLLFIMYKLKYSQDKMLMAYKRMIHSRKND</sequence>
<name>A0A098LFW6_9BACT</name>
<feature type="domain" description="Glycosyltransferase 2-like" evidence="6">
    <location>
        <begin position="4"/>
        <end position="119"/>
    </location>
</feature>
<evidence type="ECO:0000256" key="3">
    <source>
        <dbReference type="ARBA" id="ARBA00022676"/>
    </source>
</evidence>
<keyword evidence="2" id="KW-1003">Cell membrane</keyword>